<dbReference type="PANTHER" id="PTHR47572">
    <property type="entry name" value="LIPOPROTEIN-RELATED"/>
    <property type="match status" value="1"/>
</dbReference>
<evidence type="ECO:0000259" key="3">
    <source>
        <dbReference type="Pfam" id="PF08450"/>
    </source>
</evidence>
<evidence type="ECO:0000313" key="4">
    <source>
        <dbReference type="EMBL" id="MBD1426871.1"/>
    </source>
</evidence>
<organism evidence="4 5">
    <name type="scientific">Sphingobacterium arenae</name>
    <dbReference type="NCBI Taxonomy" id="1280598"/>
    <lineage>
        <taxon>Bacteria</taxon>
        <taxon>Pseudomonadati</taxon>
        <taxon>Bacteroidota</taxon>
        <taxon>Sphingobacteriia</taxon>
        <taxon>Sphingobacteriales</taxon>
        <taxon>Sphingobacteriaceae</taxon>
        <taxon>Sphingobacterium</taxon>
    </lineage>
</organism>
<gene>
    <name evidence="4" type="ORF">H8B17_14905</name>
</gene>
<dbReference type="InterPro" id="IPR005511">
    <property type="entry name" value="SMP-30"/>
</dbReference>
<dbReference type="Gene3D" id="2.120.10.30">
    <property type="entry name" value="TolB, C-terminal domain"/>
    <property type="match status" value="1"/>
</dbReference>
<accession>A0ABR7Y6E2</accession>
<sequence>MEKQFVKDIPMMKPTFIAYILTTIFACNTPHQSEQMRYETIGSVIRYDPALDAIIDSSATAEIIAEGFEWSEGPLWVESEQMLLFSDVPTNTIYKWTAETGSEVYLKPSGDTGDNPNRRKEPGSNGLLLDNAENLVLCQHGNRQVARMGASLRQPQATFETLGDRYDNKRLNSPNDAVYNKAGELFFTDPPYGLPTQGDNDPEKEIPFNGVYKIKQNSKVILLTDQISKPNGIAFFPDGKKLLIGNSDPNAADWYVLDLTETDTVVTPKLFYSATNEQAGLKGLPDGLKIDSKGTVYASGPGGVWIFDSTGKVLGKIALDDAASNVALSTDEKTLYITNSNKILRVKLKY</sequence>
<evidence type="ECO:0000256" key="2">
    <source>
        <dbReference type="SAM" id="MobiDB-lite"/>
    </source>
</evidence>
<feature type="domain" description="SMP-30/Gluconolactonase/LRE-like region" evidence="3">
    <location>
        <begin position="70"/>
        <end position="340"/>
    </location>
</feature>
<keyword evidence="5" id="KW-1185">Reference proteome</keyword>
<dbReference type="InterPro" id="IPR051262">
    <property type="entry name" value="SMP-30/CGR1_Lactonase"/>
</dbReference>
<evidence type="ECO:0000256" key="1">
    <source>
        <dbReference type="ARBA" id="ARBA00022801"/>
    </source>
</evidence>
<comment type="caution">
    <text evidence="4">The sequence shown here is derived from an EMBL/GenBank/DDBJ whole genome shotgun (WGS) entry which is preliminary data.</text>
</comment>
<keyword evidence="1" id="KW-0378">Hydrolase</keyword>
<evidence type="ECO:0000313" key="5">
    <source>
        <dbReference type="Proteomes" id="UP000606494"/>
    </source>
</evidence>
<dbReference type="PANTHER" id="PTHR47572:SF4">
    <property type="entry name" value="LACTONASE DRP35"/>
    <property type="match status" value="1"/>
</dbReference>
<dbReference type="Proteomes" id="UP000606494">
    <property type="component" value="Unassembled WGS sequence"/>
</dbReference>
<dbReference type="InterPro" id="IPR011042">
    <property type="entry name" value="6-blade_b-propeller_TolB-like"/>
</dbReference>
<dbReference type="InterPro" id="IPR013658">
    <property type="entry name" value="SGL"/>
</dbReference>
<dbReference type="RefSeq" id="WP_223816597.1">
    <property type="nucleotide sequence ID" value="NZ_JACNYK010000004.1"/>
</dbReference>
<protein>
    <submittedName>
        <fullName evidence="4">SMP-30/gluconolactonase/LRE family protein</fullName>
    </submittedName>
</protein>
<dbReference type="EMBL" id="JACNYK010000004">
    <property type="protein sequence ID" value="MBD1426871.1"/>
    <property type="molecule type" value="Genomic_DNA"/>
</dbReference>
<dbReference type="PROSITE" id="PS51257">
    <property type="entry name" value="PROKAR_LIPOPROTEIN"/>
    <property type="match status" value="1"/>
</dbReference>
<name>A0ABR7Y6E2_9SPHI</name>
<dbReference type="PRINTS" id="PR01790">
    <property type="entry name" value="SMP30FAMILY"/>
</dbReference>
<reference evidence="4 5" key="1">
    <citation type="submission" date="2020-08" db="EMBL/GenBank/DDBJ databases">
        <title>Sphingobacterium sp. DN00404 isolated from aquaculture water.</title>
        <authorList>
            <person name="Zhang M."/>
        </authorList>
    </citation>
    <scope>NUCLEOTIDE SEQUENCE [LARGE SCALE GENOMIC DNA]</scope>
    <source>
        <strain evidence="4 5">KCTC 32294</strain>
    </source>
</reference>
<dbReference type="Pfam" id="PF08450">
    <property type="entry name" value="SGL"/>
    <property type="match status" value="1"/>
</dbReference>
<feature type="region of interest" description="Disordered" evidence="2">
    <location>
        <begin position="105"/>
        <end position="126"/>
    </location>
</feature>
<dbReference type="SUPFAM" id="SSF63829">
    <property type="entry name" value="Calcium-dependent phosphotriesterase"/>
    <property type="match status" value="1"/>
</dbReference>
<proteinExistence type="predicted"/>